<dbReference type="EMBL" id="PUHP01000564">
    <property type="protein sequence ID" value="TQN69152.1"/>
    <property type="molecule type" value="Genomic_DNA"/>
</dbReference>
<dbReference type="AlphaFoldDB" id="A0A5Q4BQ63"/>
<gene>
    <name evidence="1" type="ORF">CSHISOI_06326</name>
</gene>
<organism evidence="1 2">
    <name type="scientific">Colletotrichum shisoi</name>
    <dbReference type="NCBI Taxonomy" id="2078593"/>
    <lineage>
        <taxon>Eukaryota</taxon>
        <taxon>Fungi</taxon>
        <taxon>Dikarya</taxon>
        <taxon>Ascomycota</taxon>
        <taxon>Pezizomycotina</taxon>
        <taxon>Sordariomycetes</taxon>
        <taxon>Hypocreomycetidae</taxon>
        <taxon>Glomerellales</taxon>
        <taxon>Glomerellaceae</taxon>
        <taxon>Colletotrichum</taxon>
        <taxon>Colletotrichum destructivum species complex</taxon>
    </lineage>
</organism>
<evidence type="ECO:0000313" key="1">
    <source>
        <dbReference type="EMBL" id="TQN69152.1"/>
    </source>
</evidence>
<protein>
    <submittedName>
        <fullName evidence="1">Uncharacterized protein</fullName>
    </submittedName>
</protein>
<evidence type="ECO:0000313" key="2">
    <source>
        <dbReference type="Proteomes" id="UP000326340"/>
    </source>
</evidence>
<dbReference type="Proteomes" id="UP000326340">
    <property type="component" value="Unassembled WGS sequence"/>
</dbReference>
<keyword evidence="2" id="KW-1185">Reference proteome</keyword>
<proteinExistence type="predicted"/>
<sequence length="73" mass="8345">MGDIGTELNRLQIPRHAIRATCFILFDFPGSGSERCQARICRQERISTPPEYRLRGIASVHLCRRTCQCHSLT</sequence>
<reference evidence="1 2" key="1">
    <citation type="journal article" date="2019" name="Sci. Rep.">
        <title>Colletotrichum shisoi sp. nov., an anthracnose pathogen of Perilla frutescens in Japan: molecular phylogenetic, morphological and genomic evidence.</title>
        <authorList>
            <person name="Gan P."/>
            <person name="Tsushima A."/>
            <person name="Hiroyama R."/>
            <person name="Narusaka M."/>
            <person name="Takano Y."/>
            <person name="Narusaka Y."/>
            <person name="Kawaradani M."/>
            <person name="Damm U."/>
            <person name="Shirasu K."/>
        </authorList>
    </citation>
    <scope>NUCLEOTIDE SEQUENCE [LARGE SCALE GENOMIC DNA]</scope>
    <source>
        <strain evidence="1 2">PG-2018a</strain>
    </source>
</reference>
<name>A0A5Q4BQ63_9PEZI</name>
<accession>A0A5Q4BQ63</accession>
<comment type="caution">
    <text evidence="1">The sequence shown here is derived from an EMBL/GenBank/DDBJ whole genome shotgun (WGS) entry which is preliminary data.</text>
</comment>